<sequence length="97" mass="11051">MRARFQPCASIVYVGSGFHPCGVRGNRALRFFETFQTSFGRTSPCIRLVQILFDDLSVLAVSENKTNDDCVVVKRHYDHETKSDFENVVVTFTITTR</sequence>
<dbReference type="EMBL" id="CAKLBY020000033">
    <property type="protein sequence ID" value="CAK7907799.1"/>
    <property type="molecule type" value="Genomic_DNA"/>
</dbReference>
<dbReference type="AlphaFoldDB" id="A0AAV1T7J1"/>
<reference evidence="1" key="1">
    <citation type="submission" date="2024-01" db="EMBL/GenBank/DDBJ databases">
        <authorList>
            <person name="Webb A."/>
        </authorList>
    </citation>
    <scope>NUCLEOTIDE SEQUENCE</scope>
    <source>
        <strain evidence="1">Pm1</strain>
    </source>
</reference>
<comment type="caution">
    <text evidence="1">The sequence shown here is derived from an EMBL/GenBank/DDBJ whole genome shotgun (WGS) entry which is preliminary data.</text>
</comment>
<dbReference type="Proteomes" id="UP001162060">
    <property type="component" value="Unassembled WGS sequence"/>
</dbReference>
<name>A0AAV1T7J1_9STRA</name>
<organism evidence="1 2">
    <name type="scientific">Peronospora matthiolae</name>
    <dbReference type="NCBI Taxonomy" id="2874970"/>
    <lineage>
        <taxon>Eukaryota</taxon>
        <taxon>Sar</taxon>
        <taxon>Stramenopiles</taxon>
        <taxon>Oomycota</taxon>
        <taxon>Peronosporomycetes</taxon>
        <taxon>Peronosporales</taxon>
        <taxon>Peronosporaceae</taxon>
        <taxon>Peronospora</taxon>
    </lineage>
</organism>
<evidence type="ECO:0000313" key="1">
    <source>
        <dbReference type="EMBL" id="CAK7907799.1"/>
    </source>
</evidence>
<accession>A0AAV1T7J1</accession>
<proteinExistence type="predicted"/>
<gene>
    <name evidence="1" type="ORF">PM001_LOCUS3606</name>
</gene>
<protein>
    <submittedName>
        <fullName evidence="1">Uncharacterized protein</fullName>
    </submittedName>
</protein>
<evidence type="ECO:0000313" key="2">
    <source>
        <dbReference type="Proteomes" id="UP001162060"/>
    </source>
</evidence>